<dbReference type="RefSeq" id="WP_137629373.1">
    <property type="nucleotide sequence ID" value="NZ_BJDJ01000021.1"/>
</dbReference>
<reference evidence="2" key="1">
    <citation type="journal article" date="2019" name="Int. J. Syst. Evol. Microbiol.">
        <title>The Global Catalogue of Microorganisms (GCM) 10K type strain sequencing project: providing services to taxonomists for standard genome sequencing and annotation.</title>
        <authorList>
            <consortium name="The Broad Institute Genomics Platform"/>
            <consortium name="The Broad Institute Genome Sequencing Center for Infectious Disease"/>
            <person name="Wu L."/>
            <person name="Ma J."/>
        </authorList>
    </citation>
    <scope>NUCLEOTIDE SEQUENCE [LARGE SCALE GENOMIC DNA]</scope>
    <source>
        <strain evidence="2">CCM 8933</strain>
    </source>
</reference>
<organism evidence="1 2">
    <name type="scientific">Lactiplantibacillus daowaiensis</name>
    <dbReference type="NCBI Taxonomy" id="2559918"/>
    <lineage>
        <taxon>Bacteria</taxon>
        <taxon>Bacillati</taxon>
        <taxon>Bacillota</taxon>
        <taxon>Bacilli</taxon>
        <taxon>Lactobacillales</taxon>
        <taxon>Lactobacillaceae</taxon>
        <taxon>Lactiplantibacillus</taxon>
    </lineage>
</organism>
<gene>
    <name evidence="1" type="ORF">ACFP5Y_07985</name>
</gene>
<keyword evidence="2" id="KW-1185">Reference proteome</keyword>
<sequence>MLLDQDLKIKNIIAAQIVRVFYPYIIAKTETGEYLSLNISDTEHNDPLFWDELRSILKAKIWVPIGKHYHQLLDNGWMVNQPVY</sequence>
<dbReference type="EMBL" id="JBHSSC010000034">
    <property type="protein sequence ID" value="MFC6181155.1"/>
    <property type="molecule type" value="Genomic_DNA"/>
</dbReference>
<evidence type="ECO:0000313" key="2">
    <source>
        <dbReference type="Proteomes" id="UP001596282"/>
    </source>
</evidence>
<comment type="caution">
    <text evidence="1">The sequence shown here is derived from an EMBL/GenBank/DDBJ whole genome shotgun (WGS) entry which is preliminary data.</text>
</comment>
<protein>
    <submittedName>
        <fullName evidence="1">Uncharacterized protein</fullName>
    </submittedName>
</protein>
<proteinExistence type="predicted"/>
<evidence type="ECO:0000313" key="1">
    <source>
        <dbReference type="EMBL" id="MFC6181155.1"/>
    </source>
</evidence>
<dbReference type="Proteomes" id="UP001596282">
    <property type="component" value="Unassembled WGS sequence"/>
</dbReference>
<accession>A0ABW1S0V9</accession>
<name>A0ABW1S0V9_9LACO</name>